<dbReference type="InterPro" id="IPR012545">
    <property type="entry name" value="DUF1697"/>
</dbReference>
<dbReference type="RefSeq" id="WP_014371199.1">
    <property type="nucleotide sequence ID" value="NC_016935.1"/>
</dbReference>
<dbReference type="PANTHER" id="PTHR36439">
    <property type="entry name" value="BLL4334 PROTEIN"/>
    <property type="match status" value="1"/>
</dbReference>
<gene>
    <name evidence="1" type="ORF">PM3016_4771</name>
</gene>
<dbReference type="HOGENOM" id="CLU_106303_2_0_9"/>
<evidence type="ECO:0000313" key="2">
    <source>
        <dbReference type="Proteomes" id="UP000007523"/>
    </source>
</evidence>
<accession>H6NIA8</accession>
<sequence>MAVYIALLRGINVSGKKIIKMEDLRSLLESMGLQQVRTYIQSGNAVYSAAAGAQEALAERISAALKLKYGFEVGVIVKTPDELEAALRGNPFAAGSVGAAQEETGEKRYYSFLAKAPEPSAVETLQAYASEADDYRIVGDVAYILCRDSYGKSQFSNNFLEAKLKVMATTRNEATVRKLLDMGRAVEE</sequence>
<evidence type="ECO:0008006" key="3">
    <source>
        <dbReference type="Google" id="ProtNLM"/>
    </source>
</evidence>
<dbReference type="EMBL" id="CP003235">
    <property type="protein sequence ID" value="AFC31511.1"/>
    <property type="molecule type" value="Genomic_DNA"/>
</dbReference>
<name>H6NIA8_9BACL</name>
<dbReference type="SUPFAM" id="SSF160379">
    <property type="entry name" value="SP0830-like"/>
    <property type="match status" value="1"/>
</dbReference>
<dbReference type="AlphaFoldDB" id="H6NIA8"/>
<dbReference type="PANTHER" id="PTHR36439:SF1">
    <property type="entry name" value="DUF1697 DOMAIN-CONTAINING PROTEIN"/>
    <property type="match status" value="1"/>
</dbReference>
<keyword evidence="2" id="KW-1185">Reference proteome</keyword>
<evidence type="ECO:0000313" key="1">
    <source>
        <dbReference type="EMBL" id="AFC31511.1"/>
    </source>
</evidence>
<dbReference type="Pfam" id="PF08002">
    <property type="entry name" value="DUF1697"/>
    <property type="match status" value="1"/>
</dbReference>
<dbReference type="Gene3D" id="3.30.70.1280">
    <property type="entry name" value="SP0830-like domains"/>
    <property type="match status" value="1"/>
</dbReference>
<proteinExistence type="predicted"/>
<organism evidence="1 2">
    <name type="scientific">Paenibacillus mucilaginosus 3016</name>
    <dbReference type="NCBI Taxonomy" id="1116391"/>
    <lineage>
        <taxon>Bacteria</taxon>
        <taxon>Bacillati</taxon>
        <taxon>Bacillota</taxon>
        <taxon>Bacilli</taxon>
        <taxon>Bacillales</taxon>
        <taxon>Paenibacillaceae</taxon>
        <taxon>Paenibacillus</taxon>
    </lineage>
</organism>
<dbReference type="STRING" id="1116391.PM3016_4771"/>
<dbReference type="KEGG" id="pmq:PM3016_4771"/>
<dbReference type="Proteomes" id="UP000007523">
    <property type="component" value="Chromosome"/>
</dbReference>
<dbReference type="PIRSF" id="PIRSF008502">
    <property type="entry name" value="UCP008502"/>
    <property type="match status" value="1"/>
</dbReference>
<protein>
    <recommendedName>
        <fullName evidence="3">DUF1697 domain-containing protein</fullName>
    </recommendedName>
</protein>
<reference evidence="1 2" key="1">
    <citation type="journal article" date="2012" name="J. Bacteriol.">
        <title>Complete Genome Sequence of Paenibacillus mucilaginosus 3016, a Bacterium Functional as Microbial Fertilizer.</title>
        <authorList>
            <person name="Ma M."/>
            <person name="Wang Z."/>
            <person name="Li L."/>
            <person name="Jiang X."/>
            <person name="Guan D."/>
            <person name="Cao F."/>
            <person name="Chen H."/>
            <person name="Wang X."/>
            <person name="Shen D."/>
            <person name="Du B."/>
            <person name="Li J."/>
        </authorList>
    </citation>
    <scope>NUCLEOTIDE SEQUENCE [LARGE SCALE GENOMIC DNA]</scope>
    <source>
        <strain evidence="1 2">3016</strain>
    </source>
</reference>